<dbReference type="CDD" id="cd00093">
    <property type="entry name" value="HTH_XRE"/>
    <property type="match status" value="1"/>
</dbReference>
<gene>
    <name evidence="3" type="ORF">IAC74_02780</name>
</gene>
<organism evidence="3 4">
    <name type="scientific">Candidatus Aphodoplasma excrementigallinarum</name>
    <dbReference type="NCBI Taxonomy" id="2840673"/>
    <lineage>
        <taxon>Bacteria</taxon>
        <taxon>Bacillati</taxon>
        <taxon>Bacillota</taxon>
        <taxon>Clostridia</taxon>
        <taxon>Eubacteriales</taxon>
        <taxon>Candidatus Aphodoplasma</taxon>
    </lineage>
</organism>
<reference evidence="3" key="2">
    <citation type="journal article" date="2021" name="PeerJ">
        <title>Extensive microbial diversity within the chicken gut microbiome revealed by metagenomics and culture.</title>
        <authorList>
            <person name="Gilroy R."/>
            <person name="Ravi A."/>
            <person name="Getino M."/>
            <person name="Pursley I."/>
            <person name="Horton D.L."/>
            <person name="Alikhan N.F."/>
            <person name="Baker D."/>
            <person name="Gharbi K."/>
            <person name="Hall N."/>
            <person name="Watson M."/>
            <person name="Adriaenssens E.M."/>
            <person name="Foster-Nyarko E."/>
            <person name="Jarju S."/>
            <person name="Secka A."/>
            <person name="Antonio M."/>
            <person name="Oren A."/>
            <person name="Chaudhuri R.R."/>
            <person name="La Ragione R."/>
            <person name="Hildebrand F."/>
            <person name="Pallen M.J."/>
        </authorList>
    </citation>
    <scope>NUCLEOTIDE SEQUENCE</scope>
    <source>
        <strain evidence="3">4920</strain>
    </source>
</reference>
<feature type="domain" description="HTH cro/C1-type" evidence="2">
    <location>
        <begin position="11"/>
        <end position="65"/>
    </location>
</feature>
<dbReference type="Gene3D" id="1.10.260.40">
    <property type="entry name" value="lambda repressor-like DNA-binding domains"/>
    <property type="match status" value="1"/>
</dbReference>
<dbReference type="InterPro" id="IPR050807">
    <property type="entry name" value="TransReg_Diox_bact_type"/>
</dbReference>
<name>A0A9D1NG61_9FIRM</name>
<proteinExistence type="predicted"/>
<reference evidence="3" key="1">
    <citation type="submission" date="2020-10" db="EMBL/GenBank/DDBJ databases">
        <authorList>
            <person name="Gilroy R."/>
        </authorList>
    </citation>
    <scope>NUCLEOTIDE SEQUENCE</scope>
    <source>
        <strain evidence="3">4920</strain>
    </source>
</reference>
<dbReference type="InterPro" id="IPR001387">
    <property type="entry name" value="Cro/C1-type_HTH"/>
</dbReference>
<dbReference type="Proteomes" id="UP000886743">
    <property type="component" value="Unassembled WGS sequence"/>
</dbReference>
<dbReference type="GO" id="GO:0005829">
    <property type="term" value="C:cytosol"/>
    <property type="evidence" value="ECO:0007669"/>
    <property type="project" value="TreeGrafter"/>
</dbReference>
<dbReference type="InterPro" id="IPR010982">
    <property type="entry name" value="Lambda_DNA-bd_dom_sf"/>
</dbReference>
<dbReference type="SMART" id="SM00530">
    <property type="entry name" value="HTH_XRE"/>
    <property type="match status" value="1"/>
</dbReference>
<dbReference type="Pfam" id="PF01381">
    <property type="entry name" value="HTH_3"/>
    <property type="match status" value="1"/>
</dbReference>
<sequence length="72" mass="8218">MSEDEVLAKKLRAYRYKRGLSQKELARQVGVSQETIGKIERQKIKPSLDTIVEIAFYFGIMPSDLLDTQEGT</sequence>
<protein>
    <submittedName>
        <fullName evidence="3">Helix-turn-helix transcriptional regulator</fullName>
    </submittedName>
</protein>
<dbReference type="GO" id="GO:0003677">
    <property type="term" value="F:DNA binding"/>
    <property type="evidence" value="ECO:0007669"/>
    <property type="project" value="UniProtKB-KW"/>
</dbReference>
<dbReference type="SUPFAM" id="SSF47413">
    <property type="entry name" value="lambda repressor-like DNA-binding domains"/>
    <property type="match status" value="1"/>
</dbReference>
<dbReference type="AlphaFoldDB" id="A0A9D1NG61"/>
<dbReference type="GO" id="GO:0003700">
    <property type="term" value="F:DNA-binding transcription factor activity"/>
    <property type="evidence" value="ECO:0007669"/>
    <property type="project" value="TreeGrafter"/>
</dbReference>
<comment type="caution">
    <text evidence="3">The sequence shown here is derived from an EMBL/GenBank/DDBJ whole genome shotgun (WGS) entry which is preliminary data.</text>
</comment>
<evidence type="ECO:0000259" key="2">
    <source>
        <dbReference type="PROSITE" id="PS50943"/>
    </source>
</evidence>
<keyword evidence="1" id="KW-0238">DNA-binding</keyword>
<dbReference type="PROSITE" id="PS50943">
    <property type="entry name" value="HTH_CROC1"/>
    <property type="match status" value="1"/>
</dbReference>
<evidence type="ECO:0000256" key="1">
    <source>
        <dbReference type="ARBA" id="ARBA00023125"/>
    </source>
</evidence>
<evidence type="ECO:0000313" key="3">
    <source>
        <dbReference type="EMBL" id="HIV02475.1"/>
    </source>
</evidence>
<accession>A0A9D1NG61</accession>
<evidence type="ECO:0000313" key="4">
    <source>
        <dbReference type="Proteomes" id="UP000886743"/>
    </source>
</evidence>
<dbReference type="EMBL" id="DVOF01000082">
    <property type="protein sequence ID" value="HIV02475.1"/>
    <property type="molecule type" value="Genomic_DNA"/>
</dbReference>
<dbReference type="PANTHER" id="PTHR46797:SF1">
    <property type="entry name" value="METHYLPHOSPHONATE SYNTHASE"/>
    <property type="match status" value="1"/>
</dbReference>
<dbReference type="PANTHER" id="PTHR46797">
    <property type="entry name" value="HTH-TYPE TRANSCRIPTIONAL REGULATOR"/>
    <property type="match status" value="1"/>
</dbReference>